<feature type="zinc finger region" description="C3H1-type" evidence="6">
    <location>
        <begin position="179"/>
        <end position="207"/>
    </location>
</feature>
<evidence type="ECO:0000256" key="3">
    <source>
        <dbReference type="ARBA" id="ARBA00022771"/>
    </source>
</evidence>
<protein>
    <recommendedName>
        <fullName evidence="8">C3H1-type domain-containing protein</fullName>
    </recommendedName>
</protein>
<name>A0A7I8K708_SPIIN</name>
<dbReference type="PANTHER" id="PTHR12547">
    <property type="entry name" value="CCCH ZINC FINGER/TIS11-RELATED"/>
    <property type="match status" value="1"/>
</dbReference>
<dbReference type="Pfam" id="PF00642">
    <property type="entry name" value="zf-CCCH"/>
    <property type="match status" value="2"/>
</dbReference>
<dbReference type="InterPro" id="IPR036855">
    <property type="entry name" value="Znf_CCCH_sf"/>
</dbReference>
<feature type="domain" description="C3H1-type" evidence="8">
    <location>
        <begin position="179"/>
        <end position="207"/>
    </location>
</feature>
<dbReference type="InterPro" id="IPR000571">
    <property type="entry name" value="Znf_CCCH"/>
</dbReference>
<feature type="domain" description="C3H1-type" evidence="8">
    <location>
        <begin position="58"/>
        <end position="85"/>
    </location>
</feature>
<evidence type="ECO:0000256" key="2">
    <source>
        <dbReference type="ARBA" id="ARBA00022737"/>
    </source>
</evidence>
<keyword evidence="10" id="KW-1185">Reference proteome</keyword>
<keyword evidence="5" id="KW-0238">DNA-binding</keyword>
<dbReference type="FunFam" id="4.10.1000.10:FF:000001">
    <property type="entry name" value="zinc finger CCCH domain-containing protein 15-like"/>
    <property type="match status" value="1"/>
</dbReference>
<dbReference type="GO" id="GO:0006355">
    <property type="term" value="P:regulation of DNA-templated transcription"/>
    <property type="evidence" value="ECO:0007669"/>
    <property type="project" value="UniProtKB-ARBA"/>
</dbReference>
<dbReference type="AlphaFoldDB" id="A0A7I8K708"/>
<organism evidence="9 10">
    <name type="scientific">Spirodela intermedia</name>
    <name type="common">Intermediate duckweed</name>
    <dbReference type="NCBI Taxonomy" id="51605"/>
    <lineage>
        <taxon>Eukaryota</taxon>
        <taxon>Viridiplantae</taxon>
        <taxon>Streptophyta</taxon>
        <taxon>Embryophyta</taxon>
        <taxon>Tracheophyta</taxon>
        <taxon>Spermatophyta</taxon>
        <taxon>Magnoliopsida</taxon>
        <taxon>Liliopsida</taxon>
        <taxon>Araceae</taxon>
        <taxon>Lemnoideae</taxon>
        <taxon>Spirodela</taxon>
    </lineage>
</organism>
<dbReference type="GO" id="GO:0003677">
    <property type="term" value="F:DNA binding"/>
    <property type="evidence" value="ECO:0007669"/>
    <property type="project" value="UniProtKB-KW"/>
</dbReference>
<keyword evidence="4 6" id="KW-0862">Zinc</keyword>
<dbReference type="Gene3D" id="4.10.1000.10">
    <property type="entry name" value="Zinc finger, CCCH-type"/>
    <property type="match status" value="3"/>
</dbReference>
<feature type="domain" description="C3H1-type" evidence="8">
    <location>
        <begin position="121"/>
        <end position="149"/>
    </location>
</feature>
<evidence type="ECO:0000256" key="4">
    <source>
        <dbReference type="ARBA" id="ARBA00022833"/>
    </source>
</evidence>
<dbReference type="FunFam" id="4.10.1000.10:FF:000016">
    <property type="entry name" value="Zinc finger CCCH domain-containing protein"/>
    <property type="match status" value="1"/>
</dbReference>
<dbReference type="GO" id="GO:0003729">
    <property type="term" value="F:mRNA binding"/>
    <property type="evidence" value="ECO:0007669"/>
    <property type="project" value="InterPro"/>
</dbReference>
<evidence type="ECO:0000256" key="7">
    <source>
        <dbReference type="SAM" id="MobiDB-lite"/>
    </source>
</evidence>
<evidence type="ECO:0000256" key="1">
    <source>
        <dbReference type="ARBA" id="ARBA00022723"/>
    </source>
</evidence>
<dbReference type="InterPro" id="IPR041367">
    <property type="entry name" value="Znf-CCCH_4"/>
</dbReference>
<dbReference type="SUPFAM" id="SSF90229">
    <property type="entry name" value="CCCH zinc finger"/>
    <property type="match status" value="3"/>
</dbReference>
<dbReference type="InterPro" id="IPR045877">
    <property type="entry name" value="ZFP36-like"/>
</dbReference>
<accession>A0A7I8K708</accession>
<evidence type="ECO:0000313" key="9">
    <source>
        <dbReference type="EMBL" id="CAA7393248.1"/>
    </source>
</evidence>
<reference evidence="9" key="1">
    <citation type="submission" date="2020-02" db="EMBL/GenBank/DDBJ databases">
        <authorList>
            <person name="Scholz U."/>
            <person name="Mascher M."/>
            <person name="Fiebig A."/>
        </authorList>
    </citation>
    <scope>NUCLEOTIDE SEQUENCE</scope>
</reference>
<dbReference type="GO" id="GO:0008270">
    <property type="term" value="F:zinc ion binding"/>
    <property type="evidence" value="ECO:0007669"/>
    <property type="project" value="UniProtKB-KW"/>
</dbReference>
<proteinExistence type="predicted"/>
<evidence type="ECO:0000256" key="6">
    <source>
        <dbReference type="PROSITE-ProRule" id="PRU00723"/>
    </source>
</evidence>
<feature type="zinc finger region" description="C3H1-type" evidence="6">
    <location>
        <begin position="121"/>
        <end position="149"/>
    </location>
</feature>
<feature type="region of interest" description="Disordered" evidence="7">
    <location>
        <begin position="269"/>
        <end position="290"/>
    </location>
</feature>
<keyword evidence="1 6" id="KW-0479">Metal-binding</keyword>
<dbReference type="FunFam" id="4.10.1000.10:FF:000045">
    <property type="entry name" value="Zinc finger, CCCH-type"/>
    <property type="match status" value="1"/>
</dbReference>
<dbReference type="Pfam" id="PF18044">
    <property type="entry name" value="zf-CCCH_4"/>
    <property type="match status" value="1"/>
</dbReference>
<dbReference type="Proteomes" id="UP000663760">
    <property type="component" value="Chromosome 3"/>
</dbReference>
<keyword evidence="3 6" id="KW-0863">Zinc-finger</keyword>
<keyword evidence="2" id="KW-0677">Repeat</keyword>
<feature type="compositionally biased region" description="Basic and acidic residues" evidence="7">
    <location>
        <begin position="280"/>
        <end position="289"/>
    </location>
</feature>
<feature type="compositionally biased region" description="Low complexity" evidence="7">
    <location>
        <begin position="225"/>
        <end position="243"/>
    </location>
</feature>
<feature type="region of interest" description="Disordered" evidence="7">
    <location>
        <begin position="28"/>
        <end position="53"/>
    </location>
</feature>
<evidence type="ECO:0000256" key="5">
    <source>
        <dbReference type="ARBA" id="ARBA00023125"/>
    </source>
</evidence>
<dbReference type="EMBL" id="LR746266">
    <property type="protein sequence ID" value="CAA7393248.1"/>
    <property type="molecule type" value="Genomic_DNA"/>
</dbReference>
<evidence type="ECO:0000313" key="10">
    <source>
        <dbReference type="Proteomes" id="UP000663760"/>
    </source>
</evidence>
<evidence type="ECO:0000259" key="8">
    <source>
        <dbReference type="PROSITE" id="PS50103"/>
    </source>
</evidence>
<dbReference type="SMART" id="SM00356">
    <property type="entry name" value="ZnF_C3H1"/>
    <property type="match status" value="3"/>
</dbReference>
<dbReference type="PANTHER" id="PTHR12547:SF156">
    <property type="entry name" value="ZINC FINGER CCCH DOMAIN-CONTAINING PROTEIN 12"/>
    <property type="match status" value="1"/>
</dbReference>
<dbReference type="OrthoDB" id="410307at2759"/>
<feature type="zinc finger region" description="C3H1-type" evidence="6">
    <location>
        <begin position="58"/>
        <end position="85"/>
    </location>
</feature>
<gene>
    <name evidence="9" type="ORF">SI8410_03004029</name>
</gene>
<sequence>MSRTEHRGEEAITIAIAASDDGEAIWAAEDEYQSKRARGSQGDPTAGGRSSRSGGKIFFKTKLCGKFRAGTCPYVTTCNFAHGMEELRRPPTNWHDLVAGEEHQIPTLSSSANNAGDGERPYKGRRCKKFYTGEGCPYGDSCTFLHDEESKARESVAITVGSGGGGGGFAAGSTQKPTNWKTRICNKWETTGYCPFGSKCHFAHGSAELHKYGGGLVEAERRESSTAAAAAPPAAGVSSSKAPAEPPLPPSTASGGTIAAADVYHVGVPAGQRPAASGGGRRDGRRPLELWRGPGKISRIYGDWIDDNE</sequence>
<feature type="region of interest" description="Disordered" evidence="7">
    <location>
        <begin position="223"/>
        <end position="256"/>
    </location>
</feature>
<dbReference type="PROSITE" id="PS50103">
    <property type="entry name" value="ZF_C3H1"/>
    <property type="match status" value="3"/>
</dbReference>